<gene>
    <name evidence="3" type="ORF">H8L32_00690</name>
</gene>
<keyword evidence="1" id="KW-0677">Repeat</keyword>
<dbReference type="NCBIfam" id="TIGR03696">
    <property type="entry name" value="Rhs_assc_core"/>
    <property type="match status" value="1"/>
</dbReference>
<evidence type="ECO:0000259" key="2">
    <source>
        <dbReference type="SMART" id="SM00089"/>
    </source>
</evidence>
<dbReference type="InterPro" id="IPR022385">
    <property type="entry name" value="Rhs_assc_core"/>
</dbReference>
<dbReference type="Pfam" id="PF25023">
    <property type="entry name" value="TEN_YD-shell"/>
    <property type="match status" value="1"/>
</dbReference>
<dbReference type="InterPro" id="IPR050708">
    <property type="entry name" value="T6SS_VgrG/RHS"/>
</dbReference>
<dbReference type="SMART" id="SM00089">
    <property type="entry name" value="PKD"/>
    <property type="match status" value="1"/>
</dbReference>
<protein>
    <recommendedName>
        <fullName evidence="2">PKD/Chitinase domain-containing protein</fullName>
    </recommendedName>
</protein>
<evidence type="ECO:0000313" key="3">
    <source>
        <dbReference type="EMBL" id="MBC3915987.1"/>
    </source>
</evidence>
<comment type="caution">
    <text evidence="3">The sequence shown here is derived from an EMBL/GenBank/DDBJ whole genome shotgun (WGS) entry which is preliminary data.</text>
</comment>
<dbReference type="Proteomes" id="UP000650424">
    <property type="component" value="Unassembled WGS sequence"/>
</dbReference>
<dbReference type="Gene3D" id="2.60.40.10">
    <property type="entry name" value="Immunoglobulins"/>
    <property type="match status" value="2"/>
</dbReference>
<accession>A0ABR6ZJD0</accession>
<evidence type="ECO:0000313" key="4">
    <source>
        <dbReference type="Proteomes" id="UP000650424"/>
    </source>
</evidence>
<name>A0ABR6ZJD0_9BURK</name>
<evidence type="ECO:0000256" key="1">
    <source>
        <dbReference type="ARBA" id="ARBA00022737"/>
    </source>
</evidence>
<feature type="domain" description="PKD/Chitinase" evidence="2">
    <location>
        <begin position="485"/>
        <end position="570"/>
    </location>
</feature>
<dbReference type="InterPro" id="IPR056823">
    <property type="entry name" value="TEN-like_YD-shell"/>
</dbReference>
<dbReference type="PRINTS" id="PR00394">
    <property type="entry name" value="RHSPROTEIN"/>
</dbReference>
<dbReference type="PANTHER" id="PTHR32305:SF15">
    <property type="entry name" value="PROTEIN RHSA-RELATED"/>
    <property type="match status" value="1"/>
</dbReference>
<organism evidence="3 4">
    <name type="scientific">Undibacterium hunanense</name>
    <dbReference type="NCBI Taxonomy" id="2762292"/>
    <lineage>
        <taxon>Bacteria</taxon>
        <taxon>Pseudomonadati</taxon>
        <taxon>Pseudomonadota</taxon>
        <taxon>Betaproteobacteria</taxon>
        <taxon>Burkholderiales</taxon>
        <taxon>Oxalobacteraceae</taxon>
        <taxon>Undibacterium</taxon>
    </lineage>
</organism>
<dbReference type="Pfam" id="PF17957">
    <property type="entry name" value="Big_7"/>
    <property type="match status" value="2"/>
</dbReference>
<dbReference type="PANTHER" id="PTHR32305">
    <property type="match status" value="1"/>
</dbReference>
<reference evidence="3 4" key="1">
    <citation type="submission" date="2020-08" db="EMBL/GenBank/DDBJ databases">
        <title>Novel species isolated from subtropical streams in China.</title>
        <authorList>
            <person name="Lu H."/>
        </authorList>
    </citation>
    <scope>NUCLEOTIDE SEQUENCE [LARGE SCALE GENOMIC DNA]</scope>
    <source>
        <strain evidence="3 4">CY18W</strain>
    </source>
</reference>
<dbReference type="InterPro" id="IPR035986">
    <property type="entry name" value="PKD_dom_sf"/>
</dbReference>
<dbReference type="InterPro" id="IPR013783">
    <property type="entry name" value="Ig-like_fold"/>
</dbReference>
<dbReference type="RefSeq" id="WP_186945247.1">
    <property type="nucleotide sequence ID" value="NZ_JACOGF010000001.1"/>
</dbReference>
<dbReference type="EMBL" id="JACOGF010000001">
    <property type="protein sequence ID" value="MBC3915987.1"/>
    <property type="molecule type" value="Genomic_DNA"/>
</dbReference>
<sequence length="817" mass="86104">MYSYKTKRAFIAWLLLVLTAGVLALPVVVSEAQAASAMPVGIIINPGGGGGTPQVNGSVFNVFAGGKITLGDTTNTQAFCNPNFYDTPQLNVEAANLLGTTQCKNNSSTVSGTAALLTASGTSVARQTLPTFLSTTNPLDVNFANGSQILVNNGVTSSQINGNGQLTVTSSSPATTAQTLVLGKQDSTLTLPAGEYAKVNLQVNGILRFQAGSVPTRIKQLNLSNCNGTTMEFEPGDYYIENTSWQQACHLKVGTAAAGNSNTSVNLYFKNAFTLNAGPTCWNINGTCGSSMTTAQMQTQHPEQLKLYLYSGNFTTTQGAQIAAGIYVDQGDIKFTSGNNFVFLGDLFANNISTTNGGPTSFVYRPVFSSTSTSGGSAGTPPVVSLVSPANNTNFGAPANITLTATASADTSNGNSISQVQFYQGTTLIGTATTATPANSNTYSVSWANVAVNSYSITAKATDNKNTSTSSAAVTLNVVNNNPPTVSLTANPANATAPATLILNATAADSDGSIAKVEFYNGTTLLSTVTTAPYGFNWSNVAGGTYSLTAKATDNLGSSRSSTAVTVTVTDHTTKMYDIHTDYLDTPRVITDSSGTEAWRWDSAPYGETLANEQPANATSKFTFNLRFAGQYFDQETGLHYNYFRDYDPRTGRYVQSDPIGLAGGMTTYGYVGANPVTYIDSKGLAKLILLPKTDINYAAAEAAADVPGQLTIFSHGSDETVNGMDAEQLAQKIRSSGLWKAKMPIVLNSCRGAEGDDNIAKDLSDELKTTVTGADTRTLTFGKFDLGPWYSWNIPGTNRTIPLWPGNWVTYLRNGR</sequence>
<proteinExistence type="predicted"/>
<dbReference type="SUPFAM" id="SSF49299">
    <property type="entry name" value="PKD domain"/>
    <property type="match status" value="1"/>
</dbReference>
<keyword evidence="4" id="KW-1185">Reference proteome</keyword>
<dbReference type="InterPro" id="IPR022409">
    <property type="entry name" value="PKD/Chitinase_dom"/>
</dbReference>